<dbReference type="AlphaFoldDB" id="A0A9X3F4X2"/>
<comment type="subcellular location">
    <subcellularLocation>
        <location evidence="1">Cell membrane</location>
        <topology evidence="1">Multi-pass membrane protein</topology>
    </subcellularLocation>
</comment>
<keyword evidence="5 6" id="KW-0472">Membrane</keyword>
<dbReference type="EMBL" id="JAPOHD010000017">
    <property type="protein sequence ID" value="MCY1720528.1"/>
    <property type="molecule type" value="Genomic_DNA"/>
</dbReference>
<protein>
    <submittedName>
        <fullName evidence="7">Oligosaccharide flippase family protein</fullName>
    </submittedName>
</protein>
<dbReference type="PANTHER" id="PTHR30250">
    <property type="entry name" value="PST FAMILY PREDICTED COLANIC ACID TRANSPORTER"/>
    <property type="match status" value="1"/>
</dbReference>
<feature type="transmembrane region" description="Helical" evidence="6">
    <location>
        <begin position="161"/>
        <end position="194"/>
    </location>
</feature>
<keyword evidence="8" id="KW-1185">Reference proteome</keyword>
<reference evidence="7" key="1">
    <citation type="submission" date="2022-11" db="EMBL/GenBank/DDBJ databases">
        <title>Marilongibacter aestuarii gen. nov., sp. nov., isolated from tidal flat sediment.</title>
        <authorList>
            <person name="Jiayan W."/>
        </authorList>
    </citation>
    <scope>NUCLEOTIDE SEQUENCE</scope>
    <source>
        <strain evidence="7">Z1-6</strain>
    </source>
</reference>
<evidence type="ECO:0000256" key="2">
    <source>
        <dbReference type="ARBA" id="ARBA00022475"/>
    </source>
</evidence>
<feature type="transmembrane region" description="Helical" evidence="6">
    <location>
        <begin position="372"/>
        <end position="390"/>
    </location>
</feature>
<feature type="transmembrane region" description="Helical" evidence="6">
    <location>
        <begin position="240"/>
        <end position="259"/>
    </location>
</feature>
<proteinExistence type="predicted"/>
<dbReference type="PANTHER" id="PTHR30250:SF28">
    <property type="entry name" value="POLYSACCHARIDE BIOSYNTHESIS PROTEIN"/>
    <property type="match status" value="1"/>
</dbReference>
<feature type="transmembrane region" description="Helical" evidence="6">
    <location>
        <begin position="121"/>
        <end position="140"/>
    </location>
</feature>
<evidence type="ECO:0000313" key="7">
    <source>
        <dbReference type="EMBL" id="MCY1720528.1"/>
    </source>
</evidence>
<feature type="transmembrane region" description="Helical" evidence="6">
    <location>
        <begin position="341"/>
        <end position="360"/>
    </location>
</feature>
<name>A0A9X3F4X2_9BACT</name>
<feature type="transmembrane region" description="Helical" evidence="6">
    <location>
        <begin position="396"/>
        <end position="418"/>
    </location>
</feature>
<feature type="transmembrane region" description="Helical" evidence="6">
    <location>
        <begin position="50"/>
        <end position="69"/>
    </location>
</feature>
<evidence type="ECO:0000256" key="3">
    <source>
        <dbReference type="ARBA" id="ARBA00022692"/>
    </source>
</evidence>
<accession>A0A9X3F4X2</accession>
<evidence type="ECO:0000256" key="6">
    <source>
        <dbReference type="SAM" id="Phobius"/>
    </source>
</evidence>
<feature type="transmembrane region" description="Helical" evidence="6">
    <location>
        <begin position="425"/>
        <end position="445"/>
    </location>
</feature>
<keyword evidence="3 6" id="KW-0812">Transmembrane</keyword>
<evidence type="ECO:0000313" key="8">
    <source>
        <dbReference type="Proteomes" id="UP001145087"/>
    </source>
</evidence>
<feature type="transmembrane region" description="Helical" evidence="6">
    <location>
        <begin position="20"/>
        <end position="44"/>
    </location>
</feature>
<feature type="transmembrane region" description="Helical" evidence="6">
    <location>
        <begin position="90"/>
        <end position="109"/>
    </location>
</feature>
<dbReference type="InterPro" id="IPR050833">
    <property type="entry name" value="Poly_Biosynth_Transport"/>
</dbReference>
<keyword evidence="4 6" id="KW-1133">Transmembrane helix</keyword>
<evidence type="ECO:0000256" key="5">
    <source>
        <dbReference type="ARBA" id="ARBA00023136"/>
    </source>
</evidence>
<organism evidence="7 8">
    <name type="scientific">Draconibacterium aestuarii</name>
    <dbReference type="NCBI Taxonomy" id="2998507"/>
    <lineage>
        <taxon>Bacteria</taxon>
        <taxon>Pseudomonadati</taxon>
        <taxon>Bacteroidota</taxon>
        <taxon>Bacteroidia</taxon>
        <taxon>Marinilabiliales</taxon>
        <taxon>Prolixibacteraceae</taxon>
        <taxon>Draconibacterium</taxon>
    </lineage>
</organism>
<keyword evidence="2" id="KW-1003">Cell membrane</keyword>
<feature type="transmembrane region" description="Helical" evidence="6">
    <location>
        <begin position="305"/>
        <end position="329"/>
    </location>
</feature>
<evidence type="ECO:0000256" key="4">
    <source>
        <dbReference type="ARBA" id="ARBA00022989"/>
    </source>
</evidence>
<gene>
    <name evidence="7" type="ORF">OU798_09260</name>
</gene>
<sequence length="446" mass="50369">MSEINNPIGNLFKSEFYRSILSLFSGMCVARIVPALFAVVIARIYNPDDFGLFILYLTIASVLSIITTGKYENAIILVESSHEKRQIFSVAQKINTVINGSLLMVLFLGSLLIGDYERKDILLLVLIPLYAFFFSSIQLIRNVFISKKQFNQISILETSRAVLTGGLQCLLFVWPDFGLFLGAVLAQGIIYGFYSWRVAEALYFRLTRLNADELDLAKRYIDFPKFSVLSEVFNFISSQLPVFLIKPFFGSTMLGLYSFSHRYISIPVQLLSKSISSVYLQKCQDLKDNHGELGELTLSLFKKQFLLGILPFTILGLWGKVLFVFVFGAEWEFSGYLAQIISPWLFAVMLGSPLSAIFIVREKQRLSMVFNITLLAVRAASLIVGGWVYNDITMAVGFYSLTGFVFFVALTAYSLWLAGANLKRATFYVVKTVLIIVPFILLKLWL</sequence>
<evidence type="ECO:0000256" key="1">
    <source>
        <dbReference type="ARBA" id="ARBA00004651"/>
    </source>
</evidence>
<dbReference type="Proteomes" id="UP001145087">
    <property type="component" value="Unassembled WGS sequence"/>
</dbReference>
<dbReference type="GO" id="GO:0005886">
    <property type="term" value="C:plasma membrane"/>
    <property type="evidence" value="ECO:0007669"/>
    <property type="project" value="UniProtKB-SubCell"/>
</dbReference>
<comment type="caution">
    <text evidence="7">The sequence shown here is derived from an EMBL/GenBank/DDBJ whole genome shotgun (WGS) entry which is preliminary data.</text>
</comment>
<dbReference type="RefSeq" id="WP_343332860.1">
    <property type="nucleotide sequence ID" value="NZ_JAPOHD010000017.1"/>
</dbReference>
<dbReference type="Pfam" id="PF13440">
    <property type="entry name" value="Polysacc_synt_3"/>
    <property type="match status" value="1"/>
</dbReference>